<accession>A0ABY0NX55</accession>
<protein>
    <submittedName>
        <fullName evidence="2">Uncharacterized protein</fullName>
    </submittedName>
</protein>
<keyword evidence="1" id="KW-0732">Signal</keyword>
<feature type="chain" id="PRO_5047546758" evidence="1">
    <location>
        <begin position="26"/>
        <end position="90"/>
    </location>
</feature>
<evidence type="ECO:0000313" key="3">
    <source>
        <dbReference type="Proteomes" id="UP000199468"/>
    </source>
</evidence>
<dbReference type="Proteomes" id="UP000199468">
    <property type="component" value="Unassembled WGS sequence"/>
</dbReference>
<proteinExistence type="predicted"/>
<reference evidence="2 3" key="1">
    <citation type="submission" date="2016-10" db="EMBL/GenBank/DDBJ databases">
        <authorList>
            <person name="Varghese N."/>
            <person name="Submissions S."/>
        </authorList>
    </citation>
    <scope>NUCLEOTIDE SEQUENCE [LARGE SCALE GENOMIC DNA]</scope>
    <source>
        <strain evidence="2 3">DSM 26672</strain>
    </source>
</reference>
<evidence type="ECO:0000256" key="1">
    <source>
        <dbReference type="SAM" id="SignalP"/>
    </source>
</evidence>
<evidence type="ECO:0000313" key="2">
    <source>
        <dbReference type="EMBL" id="SDF96714.1"/>
    </source>
</evidence>
<feature type="signal peptide" evidence="1">
    <location>
        <begin position="1"/>
        <end position="25"/>
    </location>
</feature>
<comment type="caution">
    <text evidence="2">The sequence shown here is derived from an EMBL/GenBank/DDBJ whole genome shotgun (WGS) entry which is preliminary data.</text>
</comment>
<organism evidence="2 3">
    <name type="scientific">Bosea robiniae</name>
    <dbReference type="NCBI Taxonomy" id="1036780"/>
    <lineage>
        <taxon>Bacteria</taxon>
        <taxon>Pseudomonadati</taxon>
        <taxon>Pseudomonadota</taxon>
        <taxon>Alphaproteobacteria</taxon>
        <taxon>Hyphomicrobiales</taxon>
        <taxon>Boseaceae</taxon>
        <taxon>Bosea</taxon>
    </lineage>
</organism>
<name>A0ABY0NX55_9HYPH</name>
<keyword evidence="3" id="KW-1185">Reference proteome</keyword>
<gene>
    <name evidence="2" type="ORF">SAMN05421844_102505</name>
</gene>
<sequence>MRSTAMLRFVAITALAAALSSPALAEPGFVKTVSLAPLGSSYGVAPKAACELPVDLSALTAPVAPATSQAMTLSPRMIQAIRIGEDSSDD</sequence>
<dbReference type="EMBL" id="FNBZ01000002">
    <property type="protein sequence ID" value="SDF96714.1"/>
    <property type="molecule type" value="Genomic_DNA"/>
</dbReference>